<dbReference type="GeneID" id="93978141"/>
<protein>
    <submittedName>
        <fullName evidence="3">Carbon monoxide dehydrogenase subunit G</fullName>
    </submittedName>
</protein>
<name>A0A7W3RPT3_STRMR</name>
<feature type="compositionally biased region" description="Basic and acidic residues" evidence="1">
    <location>
        <begin position="198"/>
        <end position="208"/>
    </location>
</feature>
<dbReference type="EMBL" id="JACJIJ010000002">
    <property type="protein sequence ID" value="MBA9057690.1"/>
    <property type="molecule type" value="Genomic_DNA"/>
</dbReference>
<dbReference type="RefSeq" id="WP_182777793.1">
    <property type="nucleotide sequence ID" value="NZ_BAAAHW010000009.1"/>
</dbReference>
<proteinExistence type="predicted"/>
<dbReference type="PANTHER" id="PTHR38588">
    <property type="entry name" value="BLL0334 PROTEIN"/>
    <property type="match status" value="1"/>
</dbReference>
<comment type="caution">
    <text evidence="3">The sequence shown here is derived from an EMBL/GenBank/DDBJ whole genome shotgun (WGS) entry which is preliminary data.</text>
</comment>
<dbReference type="SUPFAM" id="SSF55961">
    <property type="entry name" value="Bet v1-like"/>
    <property type="match status" value="1"/>
</dbReference>
<dbReference type="Pfam" id="PF06240">
    <property type="entry name" value="COXG"/>
    <property type="match status" value="1"/>
</dbReference>
<keyword evidence="4" id="KW-1185">Reference proteome</keyword>
<feature type="compositionally biased region" description="Low complexity" evidence="1">
    <location>
        <begin position="152"/>
        <end position="173"/>
    </location>
</feature>
<accession>A0A7W3RPT3</accession>
<reference evidence="3 4" key="1">
    <citation type="submission" date="2020-08" db="EMBL/GenBank/DDBJ databases">
        <title>Sequencing the genomes of 1000 actinobacteria strains.</title>
        <authorList>
            <person name="Klenk H.-P."/>
        </authorList>
    </citation>
    <scope>NUCLEOTIDE SEQUENCE [LARGE SCALE GENOMIC DNA]</scope>
    <source>
        <strain evidence="3 4">DSM 41827</strain>
    </source>
</reference>
<feature type="compositionally biased region" description="Pro residues" evidence="1">
    <location>
        <begin position="211"/>
        <end position="236"/>
    </location>
</feature>
<dbReference type="Proteomes" id="UP000577386">
    <property type="component" value="Unassembled WGS sequence"/>
</dbReference>
<dbReference type="PANTHER" id="PTHR38588:SF1">
    <property type="entry name" value="BLL0334 PROTEIN"/>
    <property type="match status" value="1"/>
</dbReference>
<evidence type="ECO:0000313" key="3">
    <source>
        <dbReference type="EMBL" id="MBA9057690.1"/>
    </source>
</evidence>
<feature type="compositionally biased region" description="Low complexity" evidence="1">
    <location>
        <begin position="184"/>
        <end position="197"/>
    </location>
</feature>
<sequence length="273" mass="28555">MKIDNEFRVDAPLERAWQALTDLEGLAPCMPGAQLTGVDGDVYRGKVKVKVGPVISQFQGTARFTEQDEASHSAVISASGKDTRGQGNASATVHARLRPDGTGTAVSVSTDLNISGKLAQFGSGMIKEISEKLFAQFVANVEEQLLHKPEATEATEPTGPEASEAQAPAPSSATTGEQSAVGQSAAEPTPAEPTSADTHAHAHADAHAVRPSPPPRPETAAVPPRPATRPRPPAPENEPLDLMQYAGKSVYKRLVPVAVGAVVVGVVIYWAVH</sequence>
<organism evidence="3 4">
    <name type="scientific">Streptomyces murinus</name>
    <dbReference type="NCBI Taxonomy" id="33900"/>
    <lineage>
        <taxon>Bacteria</taxon>
        <taxon>Bacillati</taxon>
        <taxon>Actinomycetota</taxon>
        <taxon>Actinomycetes</taxon>
        <taxon>Kitasatosporales</taxon>
        <taxon>Streptomycetaceae</taxon>
        <taxon>Streptomyces</taxon>
    </lineage>
</organism>
<keyword evidence="2" id="KW-1133">Transmembrane helix</keyword>
<gene>
    <name evidence="3" type="ORF">HDA42_006868</name>
</gene>
<evidence type="ECO:0000256" key="1">
    <source>
        <dbReference type="SAM" id="MobiDB-lite"/>
    </source>
</evidence>
<dbReference type="Gene3D" id="3.30.530.20">
    <property type="match status" value="1"/>
</dbReference>
<dbReference type="InterPro" id="IPR023393">
    <property type="entry name" value="START-like_dom_sf"/>
</dbReference>
<keyword evidence="2" id="KW-0812">Transmembrane</keyword>
<dbReference type="CDD" id="cd07823">
    <property type="entry name" value="SRPBCC_5"/>
    <property type="match status" value="1"/>
</dbReference>
<feature type="transmembrane region" description="Helical" evidence="2">
    <location>
        <begin position="254"/>
        <end position="272"/>
    </location>
</feature>
<keyword evidence="2" id="KW-0472">Membrane</keyword>
<feature type="region of interest" description="Disordered" evidence="1">
    <location>
        <begin position="151"/>
        <end position="240"/>
    </location>
</feature>
<dbReference type="AlphaFoldDB" id="A0A7W3RPT3"/>
<evidence type="ECO:0000256" key="2">
    <source>
        <dbReference type="SAM" id="Phobius"/>
    </source>
</evidence>
<dbReference type="InterPro" id="IPR010419">
    <property type="entry name" value="CO_DH_gsu"/>
</dbReference>
<evidence type="ECO:0000313" key="4">
    <source>
        <dbReference type="Proteomes" id="UP000577386"/>
    </source>
</evidence>